<dbReference type="Gene3D" id="3.30.70.270">
    <property type="match status" value="2"/>
</dbReference>
<evidence type="ECO:0000259" key="10">
    <source>
        <dbReference type="Pfam" id="PF17917"/>
    </source>
</evidence>
<dbReference type="InterPro" id="IPR041373">
    <property type="entry name" value="RT_RNaseH"/>
</dbReference>
<keyword evidence="4" id="KW-0540">Nuclease</keyword>
<evidence type="ECO:0000256" key="4">
    <source>
        <dbReference type="ARBA" id="ARBA00022722"/>
    </source>
</evidence>
<keyword evidence="2" id="KW-0808">Transferase</keyword>
<gene>
    <name evidence="11" type="primary">POL_19</name>
    <name evidence="11" type="ORF">CK203_050987</name>
</gene>
<dbReference type="Proteomes" id="UP000288805">
    <property type="component" value="Unassembled WGS sequence"/>
</dbReference>
<organism evidence="11 12">
    <name type="scientific">Vitis vinifera</name>
    <name type="common">Grape</name>
    <dbReference type="NCBI Taxonomy" id="29760"/>
    <lineage>
        <taxon>Eukaryota</taxon>
        <taxon>Viridiplantae</taxon>
        <taxon>Streptophyta</taxon>
        <taxon>Embryophyta</taxon>
        <taxon>Tracheophyta</taxon>
        <taxon>Spermatophyta</taxon>
        <taxon>Magnoliopsida</taxon>
        <taxon>eudicotyledons</taxon>
        <taxon>Gunneridae</taxon>
        <taxon>Pentapetalae</taxon>
        <taxon>rosids</taxon>
        <taxon>Vitales</taxon>
        <taxon>Vitaceae</taxon>
        <taxon>Viteae</taxon>
        <taxon>Vitis</taxon>
    </lineage>
</organism>
<dbReference type="GO" id="GO:0006508">
    <property type="term" value="P:proteolysis"/>
    <property type="evidence" value="ECO:0007669"/>
    <property type="project" value="UniProtKB-KW"/>
</dbReference>
<feature type="domain" description="Reverse transcriptase RNase H-like" evidence="10">
    <location>
        <begin position="428"/>
        <end position="516"/>
    </location>
</feature>
<keyword evidence="8" id="KW-0695">RNA-directed DNA polymerase</keyword>
<proteinExistence type="predicted"/>
<dbReference type="GO" id="GO:0004190">
    <property type="term" value="F:aspartic-type endopeptidase activity"/>
    <property type="evidence" value="ECO:0007669"/>
    <property type="project" value="UniProtKB-KW"/>
</dbReference>
<sequence length="570" mass="65729">MKTKEQKTLIYRLRACIKLVKVRQMDCTKFIQDKILCASTLEFCDQPDKNGTFILTSDTFPISRRTISVPTQPSELGEKRGRPIQEKLDLELDIEATNILVPLQDEEEFDFFEYTKQNDQSPTEIIDFIPPKRKIKVPEFAVSHLSLVNSFFALGNIKSEKDLNRILHELDILKVIGENPLEHWEKNGIECKLDILNPDHLISTAQIEFSNLDQEECKVQIDELLKLKIISPSVSPHRSAAFMPLLVVKDYSMECNAIWIKNAPAVFQRKMDNIFKDLKKFVVVYIDDILVFSKDYDTHLGHLQLVFKKFIDHGLIVSKKKIELAKPEINFLGTIIGNGEIKLQPHIAQKILDMPDSFKDLKELQKFLGILNYARDYIPNLSRKARPLFAELRKTGQQRFNFQDTKLVKEIKEIVKTLQSFKLPLDSDYLIIQTDTCKLGWGAVLYCKPDKYSPKDSERMCRYASGLFKIEITATTEAEVWGVIEALHAFRLFVVSKPFTIRTDCEAIVSFQEKQKERGIWTCRSVDFESAIIGNGYTSTFEHIKGKENTAADFLSRMMEEEKIKPTKKV</sequence>
<comment type="caution">
    <text evidence="11">The sequence shown here is derived from an EMBL/GenBank/DDBJ whole genome shotgun (WGS) entry which is preliminary data.</text>
</comment>
<evidence type="ECO:0000256" key="2">
    <source>
        <dbReference type="ARBA" id="ARBA00022679"/>
    </source>
</evidence>
<keyword evidence="3" id="KW-0548">Nucleotidyltransferase</keyword>
<evidence type="ECO:0000256" key="5">
    <source>
        <dbReference type="ARBA" id="ARBA00022750"/>
    </source>
</evidence>
<dbReference type="Pfam" id="PF00078">
    <property type="entry name" value="RVT_1"/>
    <property type="match status" value="1"/>
</dbReference>
<dbReference type="GO" id="GO:0003964">
    <property type="term" value="F:RNA-directed DNA polymerase activity"/>
    <property type="evidence" value="ECO:0007669"/>
    <property type="project" value="UniProtKB-KW"/>
</dbReference>
<dbReference type="InterPro" id="IPR043128">
    <property type="entry name" value="Rev_trsase/Diguanyl_cyclase"/>
</dbReference>
<name>A0A438H2V1_VITVI</name>
<evidence type="ECO:0000313" key="11">
    <source>
        <dbReference type="EMBL" id="RVW78815.1"/>
    </source>
</evidence>
<dbReference type="FunFam" id="3.30.70.270:FF:000003">
    <property type="entry name" value="Transposon Ty3-G Gag-Pol polyprotein"/>
    <property type="match status" value="1"/>
</dbReference>
<evidence type="ECO:0000256" key="7">
    <source>
        <dbReference type="ARBA" id="ARBA00022801"/>
    </source>
</evidence>
<dbReference type="InterPro" id="IPR036397">
    <property type="entry name" value="RNaseH_sf"/>
</dbReference>
<evidence type="ECO:0000313" key="12">
    <source>
        <dbReference type="Proteomes" id="UP000288805"/>
    </source>
</evidence>
<keyword evidence="1" id="KW-0645">Protease</keyword>
<dbReference type="SUPFAM" id="SSF56672">
    <property type="entry name" value="DNA/RNA polymerases"/>
    <property type="match status" value="1"/>
</dbReference>
<dbReference type="InterPro" id="IPR051320">
    <property type="entry name" value="Viral_Replic_Matur_Polypro"/>
</dbReference>
<evidence type="ECO:0000256" key="1">
    <source>
        <dbReference type="ARBA" id="ARBA00022670"/>
    </source>
</evidence>
<dbReference type="CDD" id="cd01647">
    <property type="entry name" value="RT_LTR"/>
    <property type="match status" value="1"/>
</dbReference>
<keyword evidence="5" id="KW-0064">Aspartyl protease</keyword>
<dbReference type="GO" id="GO:0003676">
    <property type="term" value="F:nucleic acid binding"/>
    <property type="evidence" value="ECO:0007669"/>
    <property type="project" value="InterPro"/>
</dbReference>
<reference evidence="11 12" key="1">
    <citation type="journal article" date="2018" name="PLoS Genet.">
        <title>Population sequencing reveals clonal diversity and ancestral inbreeding in the grapevine cultivar Chardonnay.</title>
        <authorList>
            <person name="Roach M.J."/>
            <person name="Johnson D.L."/>
            <person name="Bohlmann J."/>
            <person name="van Vuuren H.J."/>
            <person name="Jones S.J."/>
            <person name="Pretorius I.S."/>
            <person name="Schmidt S.A."/>
            <person name="Borneman A.R."/>
        </authorList>
    </citation>
    <scope>NUCLEOTIDE SEQUENCE [LARGE SCALE GENOMIC DNA]</scope>
    <source>
        <strain evidence="12">cv. Chardonnay</strain>
        <tissue evidence="11">Leaf</tissue>
    </source>
</reference>
<keyword evidence="7" id="KW-0378">Hydrolase</keyword>
<accession>A0A438H2V1</accession>
<dbReference type="EMBL" id="QGNW01000290">
    <property type="protein sequence ID" value="RVW78815.1"/>
    <property type="molecule type" value="Genomic_DNA"/>
</dbReference>
<evidence type="ECO:0000256" key="6">
    <source>
        <dbReference type="ARBA" id="ARBA00022759"/>
    </source>
</evidence>
<keyword evidence="6" id="KW-0255">Endonuclease</keyword>
<dbReference type="PANTHER" id="PTHR33064:SF37">
    <property type="entry name" value="RIBONUCLEASE H"/>
    <property type="match status" value="1"/>
</dbReference>
<protein>
    <submittedName>
        <fullName evidence="11">Polyprotein P3</fullName>
    </submittedName>
</protein>
<dbReference type="AlphaFoldDB" id="A0A438H2V1"/>
<dbReference type="PANTHER" id="PTHR33064">
    <property type="entry name" value="POL PROTEIN"/>
    <property type="match status" value="1"/>
</dbReference>
<evidence type="ECO:0000256" key="8">
    <source>
        <dbReference type="ARBA" id="ARBA00022918"/>
    </source>
</evidence>
<evidence type="ECO:0000259" key="9">
    <source>
        <dbReference type="Pfam" id="PF00078"/>
    </source>
</evidence>
<dbReference type="InterPro" id="IPR043502">
    <property type="entry name" value="DNA/RNA_pol_sf"/>
</dbReference>
<feature type="domain" description="Reverse transcriptase" evidence="9">
    <location>
        <begin position="261"/>
        <end position="336"/>
    </location>
</feature>
<dbReference type="Gene3D" id="3.30.420.10">
    <property type="entry name" value="Ribonuclease H-like superfamily/Ribonuclease H"/>
    <property type="match status" value="1"/>
</dbReference>
<dbReference type="GO" id="GO:0004519">
    <property type="term" value="F:endonuclease activity"/>
    <property type="evidence" value="ECO:0007669"/>
    <property type="project" value="UniProtKB-KW"/>
</dbReference>
<evidence type="ECO:0000256" key="3">
    <source>
        <dbReference type="ARBA" id="ARBA00022695"/>
    </source>
</evidence>
<dbReference type="InterPro" id="IPR000477">
    <property type="entry name" value="RT_dom"/>
</dbReference>
<dbReference type="Pfam" id="PF17917">
    <property type="entry name" value="RT_RNaseH"/>
    <property type="match status" value="1"/>
</dbReference>